<accession>A0AAV6R776</accession>
<evidence type="ECO:0000313" key="3">
    <source>
        <dbReference type="Proteomes" id="UP000693946"/>
    </source>
</evidence>
<sequence>MTDLSRRKTEKSSNVQTRNRRRQGVTGAGVSVKIKLNAGKRGRAEKYDVLNRSASTSGLDSGRVQKGQKDLKDGDEADLHYPSGPPDLAQTIATPLES</sequence>
<evidence type="ECO:0000313" key="2">
    <source>
        <dbReference type="EMBL" id="KAG7501246.1"/>
    </source>
</evidence>
<feature type="region of interest" description="Disordered" evidence="1">
    <location>
        <begin position="47"/>
        <end position="98"/>
    </location>
</feature>
<gene>
    <name evidence="2" type="ORF">JOB18_043778</name>
</gene>
<proteinExistence type="predicted"/>
<reference evidence="2 3" key="1">
    <citation type="journal article" date="2021" name="Sci. Rep.">
        <title>Chromosome anchoring in Senegalese sole (Solea senegalensis) reveals sex-associated markers and genome rearrangements in flatfish.</title>
        <authorList>
            <person name="Guerrero-Cozar I."/>
            <person name="Gomez-Garrido J."/>
            <person name="Berbel C."/>
            <person name="Martinez-Blanch J.F."/>
            <person name="Alioto T."/>
            <person name="Claros M.G."/>
            <person name="Gagnaire P.A."/>
            <person name="Manchado M."/>
        </authorList>
    </citation>
    <scope>NUCLEOTIDE SEQUENCE [LARGE SCALE GENOMIC DNA]</scope>
    <source>
        <strain evidence="2">Sse05_10M</strain>
    </source>
</reference>
<dbReference type="Proteomes" id="UP000693946">
    <property type="component" value="Linkage Group LG20"/>
</dbReference>
<dbReference type="AlphaFoldDB" id="A0AAV6R776"/>
<feature type="compositionally biased region" description="Basic and acidic residues" evidence="1">
    <location>
        <begin position="67"/>
        <end position="79"/>
    </location>
</feature>
<protein>
    <submittedName>
        <fullName evidence="2">Uncharacterized protein</fullName>
    </submittedName>
</protein>
<feature type="region of interest" description="Disordered" evidence="1">
    <location>
        <begin position="1"/>
        <end position="31"/>
    </location>
</feature>
<evidence type="ECO:0000256" key="1">
    <source>
        <dbReference type="SAM" id="MobiDB-lite"/>
    </source>
</evidence>
<organism evidence="2 3">
    <name type="scientific">Solea senegalensis</name>
    <name type="common">Senegalese sole</name>
    <dbReference type="NCBI Taxonomy" id="28829"/>
    <lineage>
        <taxon>Eukaryota</taxon>
        <taxon>Metazoa</taxon>
        <taxon>Chordata</taxon>
        <taxon>Craniata</taxon>
        <taxon>Vertebrata</taxon>
        <taxon>Euteleostomi</taxon>
        <taxon>Actinopterygii</taxon>
        <taxon>Neopterygii</taxon>
        <taxon>Teleostei</taxon>
        <taxon>Neoteleostei</taxon>
        <taxon>Acanthomorphata</taxon>
        <taxon>Carangaria</taxon>
        <taxon>Pleuronectiformes</taxon>
        <taxon>Pleuronectoidei</taxon>
        <taxon>Soleidae</taxon>
        <taxon>Solea</taxon>
    </lineage>
</organism>
<feature type="compositionally biased region" description="Basic and acidic residues" evidence="1">
    <location>
        <begin position="1"/>
        <end position="11"/>
    </location>
</feature>
<keyword evidence="3" id="KW-1185">Reference proteome</keyword>
<comment type="caution">
    <text evidence="2">The sequence shown here is derived from an EMBL/GenBank/DDBJ whole genome shotgun (WGS) entry which is preliminary data.</text>
</comment>
<name>A0AAV6R776_SOLSE</name>
<dbReference type="EMBL" id="JAGKHQ010000013">
    <property type="protein sequence ID" value="KAG7501246.1"/>
    <property type="molecule type" value="Genomic_DNA"/>
</dbReference>